<sequence length="260" mass="30661">MIFFKFAIMTKKQGKMMKILLAPSETKIHGGCDNFSLESLLFSELTTTRKILLHKYTNILQKNDFDELSNMFGLKKEADIIYHTKDIIHELTMKAIERYTGVAFDYLNYKELTKKEQAYIDHNVILCSNLFGFLRADDMIPEYRLKQGEKISDLKPEKLYKEHSYLMEKYLENEDILDLRAGFYDKFYKPTKAYTTLKFIKNGKVVSHWAKAYRGIVLQKIAKKQINNIEAFMKLSIENLTIDEIQTKKNKTEIIYRIDN</sequence>
<name>A0A6S6UAB8_9BACT</name>
<dbReference type="AlphaFoldDB" id="A0A6S6UAB8"/>
<dbReference type="PANTHER" id="PTHR30283:SF4">
    <property type="entry name" value="PEROXIDE STRESS RESISTANCE PROTEIN YAAA"/>
    <property type="match status" value="1"/>
</dbReference>
<proteinExistence type="predicted"/>
<dbReference type="PANTHER" id="PTHR30283">
    <property type="entry name" value="PEROXIDE STRESS RESPONSE PROTEIN YAAA"/>
    <property type="match status" value="1"/>
</dbReference>
<accession>A0A6S6UAB8</accession>
<dbReference type="EMBL" id="CACVAU010000084">
    <property type="protein sequence ID" value="CAA6825713.1"/>
    <property type="molecule type" value="Genomic_DNA"/>
</dbReference>
<dbReference type="InterPro" id="IPR005583">
    <property type="entry name" value="YaaA"/>
</dbReference>
<dbReference type="Pfam" id="PF03883">
    <property type="entry name" value="H2O2_YaaD"/>
    <property type="match status" value="1"/>
</dbReference>
<gene>
    <name evidence="1" type="ORF">HELGO_WM7408</name>
</gene>
<dbReference type="GO" id="GO:0033194">
    <property type="term" value="P:response to hydroperoxide"/>
    <property type="evidence" value="ECO:0007669"/>
    <property type="project" value="TreeGrafter"/>
</dbReference>
<evidence type="ECO:0000313" key="1">
    <source>
        <dbReference type="EMBL" id="CAA6825713.1"/>
    </source>
</evidence>
<reference evidence="1" key="1">
    <citation type="submission" date="2020-01" db="EMBL/GenBank/DDBJ databases">
        <authorList>
            <person name="Meier V. D."/>
            <person name="Meier V D."/>
        </authorList>
    </citation>
    <scope>NUCLEOTIDE SEQUENCE</scope>
    <source>
        <strain evidence="1">HLG_WM_MAG_05</strain>
    </source>
</reference>
<organism evidence="1">
    <name type="scientific">uncultured Sulfurovum sp</name>
    <dbReference type="NCBI Taxonomy" id="269237"/>
    <lineage>
        <taxon>Bacteria</taxon>
        <taxon>Pseudomonadati</taxon>
        <taxon>Campylobacterota</taxon>
        <taxon>Epsilonproteobacteria</taxon>
        <taxon>Campylobacterales</taxon>
        <taxon>Sulfurovaceae</taxon>
        <taxon>Sulfurovum</taxon>
        <taxon>environmental samples</taxon>
    </lineage>
</organism>
<dbReference type="GO" id="GO:0005829">
    <property type="term" value="C:cytosol"/>
    <property type="evidence" value="ECO:0007669"/>
    <property type="project" value="TreeGrafter"/>
</dbReference>
<protein>
    <submittedName>
        <fullName evidence="1">UPF0246 protein YaaA</fullName>
    </submittedName>
</protein>